<reference evidence="2 3" key="1">
    <citation type="submission" date="2018-04" db="EMBL/GenBank/DDBJ databases">
        <title>The genome of golden apple snail Pomacea canaliculata provides insight into stress tolerance and invasive adaptation.</title>
        <authorList>
            <person name="Liu C."/>
            <person name="Liu B."/>
            <person name="Ren Y."/>
            <person name="Zhang Y."/>
            <person name="Wang H."/>
            <person name="Li S."/>
            <person name="Jiang F."/>
            <person name="Yin L."/>
            <person name="Zhang G."/>
            <person name="Qian W."/>
            <person name="Fan W."/>
        </authorList>
    </citation>
    <scope>NUCLEOTIDE SEQUENCE [LARGE SCALE GENOMIC DNA]</scope>
    <source>
        <strain evidence="2">SZHN2017</strain>
        <tissue evidence="2">Muscle</tissue>
    </source>
</reference>
<feature type="region of interest" description="Disordered" evidence="1">
    <location>
        <begin position="198"/>
        <end position="223"/>
    </location>
</feature>
<dbReference type="EMBL" id="PZQS01000002">
    <property type="protein sequence ID" value="PVD37303.1"/>
    <property type="molecule type" value="Genomic_DNA"/>
</dbReference>
<dbReference type="Proteomes" id="UP000245119">
    <property type="component" value="Linkage Group LG2"/>
</dbReference>
<feature type="region of interest" description="Disordered" evidence="1">
    <location>
        <begin position="1"/>
        <end position="185"/>
    </location>
</feature>
<feature type="compositionally biased region" description="Low complexity" evidence="1">
    <location>
        <begin position="107"/>
        <end position="118"/>
    </location>
</feature>
<sequence length="381" mass="39648">MDDEGEKRKDVKREALSPRDHELPPEGASRKVEVKEADSASAEEEMSTELRVMSTASSLPGTTCAASKASSSLTSTSVSSASAGSILHVQVPGANGEAGSTTSPQLSTKSVASSSTDSGLCSPDSLHSSGSPETSVNAAGAANSASFVPAGGNSPKDASLGTFQQPRKRGNSASTLVHNRGISPSPGATVQHIFHGQGHGRRVAPLPPAVDPTTRTLTGDTPGITLLRTEKPFCSGKTFSNSRDMAVRSPGVLGAGIYETDGGFRHDYPGYTQQGNLTQGHAELGSGFEGQLTEGNDLTRPTALVSQARPCAVRRGSFWAPPLPQATRVQGPFEGMELATSIRWSPLAVSQFTSSRRLLTAAHLSHLSTQTRSVHDRQAGH</sequence>
<comment type="caution">
    <text evidence="2">The sequence shown here is derived from an EMBL/GenBank/DDBJ whole genome shotgun (WGS) entry which is preliminary data.</text>
</comment>
<name>A0A2T7PV58_POMCA</name>
<keyword evidence="3" id="KW-1185">Reference proteome</keyword>
<evidence type="ECO:0000313" key="2">
    <source>
        <dbReference type="EMBL" id="PVD37303.1"/>
    </source>
</evidence>
<feature type="compositionally biased region" description="Polar residues" evidence="1">
    <location>
        <begin position="125"/>
        <end position="136"/>
    </location>
</feature>
<proteinExistence type="predicted"/>
<feature type="compositionally biased region" description="Basic and acidic residues" evidence="1">
    <location>
        <begin position="1"/>
        <end position="38"/>
    </location>
</feature>
<organism evidence="2 3">
    <name type="scientific">Pomacea canaliculata</name>
    <name type="common">Golden apple snail</name>
    <dbReference type="NCBI Taxonomy" id="400727"/>
    <lineage>
        <taxon>Eukaryota</taxon>
        <taxon>Metazoa</taxon>
        <taxon>Spiralia</taxon>
        <taxon>Lophotrochozoa</taxon>
        <taxon>Mollusca</taxon>
        <taxon>Gastropoda</taxon>
        <taxon>Caenogastropoda</taxon>
        <taxon>Architaenioglossa</taxon>
        <taxon>Ampullarioidea</taxon>
        <taxon>Ampullariidae</taxon>
        <taxon>Pomacea</taxon>
    </lineage>
</organism>
<feature type="compositionally biased region" description="Low complexity" evidence="1">
    <location>
        <begin position="62"/>
        <end position="85"/>
    </location>
</feature>
<gene>
    <name evidence="2" type="ORF">C0Q70_04302</name>
</gene>
<feature type="compositionally biased region" description="Polar residues" evidence="1">
    <location>
        <begin position="161"/>
        <end position="177"/>
    </location>
</feature>
<protein>
    <submittedName>
        <fullName evidence="2">Uncharacterized protein</fullName>
    </submittedName>
</protein>
<evidence type="ECO:0000256" key="1">
    <source>
        <dbReference type="SAM" id="MobiDB-lite"/>
    </source>
</evidence>
<dbReference type="AlphaFoldDB" id="A0A2T7PV58"/>
<evidence type="ECO:0000313" key="3">
    <source>
        <dbReference type="Proteomes" id="UP000245119"/>
    </source>
</evidence>
<accession>A0A2T7PV58</accession>
<feature type="compositionally biased region" description="Low complexity" evidence="1">
    <location>
        <begin position="137"/>
        <end position="146"/>
    </location>
</feature>